<dbReference type="AlphaFoldDB" id="A0A9W9YR51"/>
<comment type="function">
    <text evidence="7">The pyruvate dehydrogenase complex catalyzes the overall conversion of pyruvate to acetyl-CoA and CO(2).</text>
</comment>
<evidence type="ECO:0000313" key="10">
    <source>
        <dbReference type="Proteomes" id="UP001163046"/>
    </source>
</evidence>
<organism evidence="9 10">
    <name type="scientific">Desmophyllum pertusum</name>
    <dbReference type="NCBI Taxonomy" id="174260"/>
    <lineage>
        <taxon>Eukaryota</taxon>
        <taxon>Metazoa</taxon>
        <taxon>Cnidaria</taxon>
        <taxon>Anthozoa</taxon>
        <taxon>Hexacorallia</taxon>
        <taxon>Scleractinia</taxon>
        <taxon>Caryophylliina</taxon>
        <taxon>Caryophylliidae</taxon>
        <taxon>Desmophyllum</taxon>
    </lineage>
</organism>
<evidence type="ECO:0000256" key="4">
    <source>
        <dbReference type="ARBA" id="ARBA00023052"/>
    </source>
</evidence>
<gene>
    <name evidence="9" type="primary">PDHA1</name>
    <name evidence="9" type="ORF">OS493_009680</name>
</gene>
<dbReference type="GO" id="GO:0006086">
    <property type="term" value="P:pyruvate decarboxylation to acetyl-CoA"/>
    <property type="evidence" value="ECO:0007669"/>
    <property type="project" value="InterPro"/>
</dbReference>
<dbReference type="EC" id="1.2.4.1" evidence="7"/>
<keyword evidence="4 7" id="KW-0786">Thiamine pyrophosphate</keyword>
<dbReference type="InterPro" id="IPR050642">
    <property type="entry name" value="PDH_E1_Alpha_Subunit"/>
</dbReference>
<comment type="caution">
    <text evidence="9">The sequence shown here is derived from an EMBL/GenBank/DDBJ whole genome shotgun (WGS) entry which is preliminary data.</text>
</comment>
<dbReference type="Gene3D" id="3.40.50.970">
    <property type="match status" value="1"/>
</dbReference>
<comment type="catalytic activity">
    <reaction evidence="6 7">
        <text>N(6)-[(R)-lipoyl]-L-lysyl-[protein] + pyruvate + H(+) = N(6)-[(R)-S(8)-acetyldihydrolipoyl]-L-lysyl-[protein] + CO2</text>
        <dbReference type="Rhea" id="RHEA:19189"/>
        <dbReference type="Rhea" id="RHEA-COMP:10474"/>
        <dbReference type="Rhea" id="RHEA-COMP:10478"/>
        <dbReference type="ChEBI" id="CHEBI:15361"/>
        <dbReference type="ChEBI" id="CHEBI:15378"/>
        <dbReference type="ChEBI" id="CHEBI:16526"/>
        <dbReference type="ChEBI" id="CHEBI:83099"/>
        <dbReference type="ChEBI" id="CHEBI:83111"/>
        <dbReference type="EC" id="1.2.4.1"/>
    </reaction>
</comment>
<dbReference type="EMBL" id="MU827305">
    <property type="protein sequence ID" value="KAJ7363525.1"/>
    <property type="molecule type" value="Genomic_DNA"/>
</dbReference>
<evidence type="ECO:0000313" key="9">
    <source>
        <dbReference type="EMBL" id="KAJ7363525.1"/>
    </source>
</evidence>
<protein>
    <recommendedName>
        <fullName evidence="7">Pyruvate dehydrogenase E1 component subunit alpha</fullName>
        <ecNumber evidence="7">1.2.4.1</ecNumber>
    </recommendedName>
</protein>
<evidence type="ECO:0000256" key="3">
    <source>
        <dbReference type="ARBA" id="ARBA00023002"/>
    </source>
</evidence>
<dbReference type="SUPFAM" id="SSF52518">
    <property type="entry name" value="Thiamin diphosphate-binding fold (THDP-binding)"/>
    <property type="match status" value="1"/>
</dbReference>
<dbReference type="Proteomes" id="UP001163046">
    <property type="component" value="Unassembled WGS sequence"/>
</dbReference>
<dbReference type="InterPro" id="IPR029061">
    <property type="entry name" value="THDP-binding"/>
</dbReference>
<proteinExistence type="predicted"/>
<reference evidence="9" key="1">
    <citation type="submission" date="2023-01" db="EMBL/GenBank/DDBJ databases">
        <title>Genome assembly of the deep-sea coral Lophelia pertusa.</title>
        <authorList>
            <person name="Herrera S."/>
            <person name="Cordes E."/>
        </authorList>
    </citation>
    <scope>NUCLEOTIDE SEQUENCE</scope>
    <source>
        <strain evidence="9">USNM1676648</strain>
        <tissue evidence="9">Polyp</tissue>
    </source>
</reference>
<dbReference type="PANTHER" id="PTHR11516:SF60">
    <property type="entry name" value="PYRUVATE DEHYDROGENASE E1 COMPONENT SUBUNIT ALPHA"/>
    <property type="match status" value="1"/>
</dbReference>
<dbReference type="CDD" id="cd02000">
    <property type="entry name" value="TPP_E1_PDC_ADC_BCADC"/>
    <property type="match status" value="1"/>
</dbReference>
<dbReference type="InterPro" id="IPR017597">
    <property type="entry name" value="Pyrv_DH_E1_asu_subgrp-y"/>
</dbReference>
<evidence type="ECO:0000256" key="5">
    <source>
        <dbReference type="ARBA" id="ARBA00023317"/>
    </source>
</evidence>
<dbReference type="Pfam" id="PF00676">
    <property type="entry name" value="E1_dh"/>
    <property type="match status" value="1"/>
</dbReference>
<evidence type="ECO:0000256" key="7">
    <source>
        <dbReference type="RuleBase" id="RU361139"/>
    </source>
</evidence>
<keyword evidence="5 7" id="KW-0670">Pyruvate</keyword>
<evidence type="ECO:0000259" key="8">
    <source>
        <dbReference type="Pfam" id="PF00676"/>
    </source>
</evidence>
<evidence type="ECO:0000256" key="1">
    <source>
        <dbReference type="ARBA" id="ARBA00001964"/>
    </source>
</evidence>
<dbReference type="NCBIfam" id="TIGR03182">
    <property type="entry name" value="PDH_E1_alph_y"/>
    <property type="match status" value="1"/>
</dbReference>
<accession>A0A9W9YR51</accession>
<sequence length="393" mass="43297">MLRKGFVSLRATSSLKKPFLGWLVSTRGLASQVNEAEFELSDCPIHRLDSGPPKKAILTREDGLNFYRKMQTIRRMETAASTLYKSKIIRGFCHLYSGQEACCIGMDAAIDKNDSIITAYRCHGWTYLKGVPAVEILCELAGRKTGCSKGKGGSMHMYGHEYYGGNGIVGAQVPLGAGIALAHKYRGNGQICIALYGDGAANQGQLFETYNMAKLWDLPCIFVCENNGYGMGTSVERAAATTEYHTRGDYIPGIKVDGMDVLTVREATKFAADYARSGKGPVLMELTTYRYYGHSMSDPGTSYRSRDEVQAVRKTRDPITGLREKLLDSGLADTDDIKRIEQEAKQEIEAAVKAAEADPDPPLEDLYMNVYSDDNMDGHVIRGCDNWSKHATN</sequence>
<keyword evidence="2" id="KW-0809">Transit peptide</keyword>
<dbReference type="PANTHER" id="PTHR11516">
    <property type="entry name" value="PYRUVATE DEHYDROGENASE E1 COMPONENT, ALPHA SUBUNIT BACTERIAL AND ORGANELLAR"/>
    <property type="match status" value="1"/>
</dbReference>
<keyword evidence="3 7" id="KW-0560">Oxidoreductase</keyword>
<comment type="cofactor">
    <cofactor evidence="1 7">
        <name>thiamine diphosphate</name>
        <dbReference type="ChEBI" id="CHEBI:58937"/>
    </cofactor>
</comment>
<evidence type="ECO:0000256" key="6">
    <source>
        <dbReference type="ARBA" id="ARBA00051231"/>
    </source>
</evidence>
<name>A0A9W9YR51_9CNID</name>
<dbReference type="GO" id="GO:0004739">
    <property type="term" value="F:pyruvate dehydrogenase (acetyl-transferring) activity"/>
    <property type="evidence" value="ECO:0007669"/>
    <property type="project" value="UniProtKB-UniRule"/>
</dbReference>
<dbReference type="OrthoDB" id="10256198at2759"/>
<keyword evidence="10" id="KW-1185">Reference proteome</keyword>
<dbReference type="InterPro" id="IPR001017">
    <property type="entry name" value="DH_E1"/>
</dbReference>
<evidence type="ECO:0000256" key="2">
    <source>
        <dbReference type="ARBA" id="ARBA00022946"/>
    </source>
</evidence>
<dbReference type="FunFam" id="3.40.50.970:FF:000013">
    <property type="entry name" value="Pyruvate dehydrogenase E1 component subunit alpha"/>
    <property type="match status" value="1"/>
</dbReference>
<feature type="domain" description="Dehydrogenase E1 component" evidence="8">
    <location>
        <begin position="68"/>
        <end position="362"/>
    </location>
</feature>